<reference evidence="3 4" key="1">
    <citation type="submission" date="2017-11" db="EMBL/GenBank/DDBJ databases">
        <title>De novo assembly and phasing of dikaryotic genomes from two isolates of Puccinia coronata f. sp. avenae, the causal agent of oat crown rust.</title>
        <authorList>
            <person name="Miller M.E."/>
            <person name="Zhang Y."/>
            <person name="Omidvar V."/>
            <person name="Sperschneider J."/>
            <person name="Schwessinger B."/>
            <person name="Raley C."/>
            <person name="Palmer J.M."/>
            <person name="Garnica D."/>
            <person name="Upadhyaya N."/>
            <person name="Rathjen J."/>
            <person name="Taylor J.M."/>
            <person name="Park R.F."/>
            <person name="Dodds P.N."/>
            <person name="Hirsch C.D."/>
            <person name="Kianian S.F."/>
            <person name="Figueroa M."/>
        </authorList>
    </citation>
    <scope>NUCLEOTIDE SEQUENCE [LARGE SCALE GENOMIC DNA]</scope>
    <source>
        <strain evidence="3">12SD80</strain>
    </source>
</reference>
<sequence>MSDCTLAIKWAVQHAYADLGINAPKHYWCLFHVLKAFKAQANIHLPDRSDEALEDFHQVIYAKAYPASLIGLFLHKWSTISSPFAKYVASQWHTHQGMHTNNYTEAWHRVLKSRYIPPLEKKRMDELVKILCDKAEPHYRSTSSCVEGVFLTQGVSKFQLVAKTTAYGHTPQILELLGITVTRFPNYYIVSSFKNPTALWYMVMYEDPEDAYKGRVVSCTCTLFCRYGSACKHMYLVARDTKRLVVEAAIDHQYKLPDNEPDIIIQEPNVTVVSNPFTGKRAAPIDEDRHPDSHIEKRPRWTAFSNSHPSLASFPR</sequence>
<dbReference type="Proteomes" id="UP000235392">
    <property type="component" value="Unassembled WGS sequence"/>
</dbReference>
<name>A0A2N5VKI3_9BASI</name>
<keyword evidence="1" id="KW-0479">Metal-binding</keyword>
<dbReference type="PANTHER" id="PTHR48159">
    <property type="entry name" value="MULE DOMAIN-CONTAINING PROTEIN"/>
    <property type="match status" value="1"/>
</dbReference>
<dbReference type="GO" id="GO:0008270">
    <property type="term" value="F:zinc ion binding"/>
    <property type="evidence" value="ECO:0007669"/>
    <property type="project" value="UniProtKB-KW"/>
</dbReference>
<gene>
    <name evidence="3" type="ORF">PCASD_01382</name>
</gene>
<organism evidence="3 4">
    <name type="scientific">Puccinia coronata f. sp. avenae</name>
    <dbReference type="NCBI Taxonomy" id="200324"/>
    <lineage>
        <taxon>Eukaryota</taxon>
        <taxon>Fungi</taxon>
        <taxon>Dikarya</taxon>
        <taxon>Basidiomycota</taxon>
        <taxon>Pucciniomycotina</taxon>
        <taxon>Pucciniomycetes</taxon>
        <taxon>Pucciniales</taxon>
        <taxon>Pucciniaceae</taxon>
        <taxon>Puccinia</taxon>
    </lineage>
</organism>
<dbReference type="PROSITE" id="PS50966">
    <property type="entry name" value="ZF_SWIM"/>
    <property type="match status" value="1"/>
</dbReference>
<evidence type="ECO:0000256" key="1">
    <source>
        <dbReference type="PROSITE-ProRule" id="PRU00325"/>
    </source>
</evidence>
<dbReference type="InterPro" id="IPR007527">
    <property type="entry name" value="Znf_SWIM"/>
</dbReference>
<dbReference type="AlphaFoldDB" id="A0A2N5VKI3"/>
<dbReference type="EMBL" id="PGCI01000010">
    <property type="protein sequence ID" value="PLW50480.1"/>
    <property type="molecule type" value="Genomic_DNA"/>
</dbReference>
<comment type="caution">
    <text evidence="3">The sequence shown here is derived from an EMBL/GenBank/DDBJ whole genome shotgun (WGS) entry which is preliminary data.</text>
</comment>
<evidence type="ECO:0000313" key="4">
    <source>
        <dbReference type="Proteomes" id="UP000235392"/>
    </source>
</evidence>
<accession>A0A2N5VKI3</accession>
<keyword evidence="1" id="KW-0862">Zinc</keyword>
<proteinExistence type="predicted"/>
<protein>
    <recommendedName>
        <fullName evidence="2">SWIM-type domain-containing protein</fullName>
    </recommendedName>
</protein>
<feature type="domain" description="SWIM-type" evidence="2">
    <location>
        <begin position="201"/>
        <end position="242"/>
    </location>
</feature>
<dbReference type="PANTHER" id="PTHR48159:SF1">
    <property type="entry name" value="MEMBRANE-ASSOCIATED GIANT PROTEIN ANTIGEN, PUTATIVE-RELATED"/>
    <property type="match status" value="1"/>
</dbReference>
<evidence type="ECO:0000313" key="3">
    <source>
        <dbReference type="EMBL" id="PLW50480.1"/>
    </source>
</evidence>
<evidence type="ECO:0000259" key="2">
    <source>
        <dbReference type="PROSITE" id="PS50966"/>
    </source>
</evidence>
<keyword evidence="1" id="KW-0863">Zinc-finger</keyword>